<gene>
    <name evidence="1" type="ORF">AU14_17490</name>
</gene>
<dbReference type="AlphaFoldDB" id="W5YUU2"/>
<keyword evidence="2" id="KW-1185">Reference proteome</keyword>
<accession>W5YUU2</accession>
<evidence type="ECO:0000313" key="2">
    <source>
        <dbReference type="Proteomes" id="UP000061489"/>
    </source>
</evidence>
<evidence type="ECO:0000313" key="1">
    <source>
        <dbReference type="EMBL" id="AHI30268.1"/>
    </source>
</evidence>
<dbReference type="Proteomes" id="UP000061489">
    <property type="component" value="Chromosome"/>
</dbReference>
<dbReference type="KEGG" id="msx:AU14_17490"/>
<dbReference type="STRING" id="1420916.AU14_17490"/>
<protein>
    <submittedName>
        <fullName evidence="1">Uncharacterized protein</fullName>
    </submittedName>
</protein>
<proteinExistence type="predicted"/>
<organism evidence="1 2">
    <name type="scientific">Marinobacter similis</name>
    <dbReference type="NCBI Taxonomy" id="1420916"/>
    <lineage>
        <taxon>Bacteria</taxon>
        <taxon>Pseudomonadati</taxon>
        <taxon>Pseudomonadota</taxon>
        <taxon>Gammaproteobacteria</taxon>
        <taxon>Pseudomonadales</taxon>
        <taxon>Marinobacteraceae</taxon>
        <taxon>Marinobacter</taxon>
    </lineage>
</organism>
<sequence>MFRYAAVNAQGEFLEVKGQDLFLFSEDAEKAMGKTKGYDVRPVPVGMPLVVAKRKEAPAVVARKRAVVKDPKVAEVVADVTPEAPTE</sequence>
<dbReference type="EMBL" id="CP007151">
    <property type="protein sequence ID" value="AHI30268.1"/>
    <property type="molecule type" value="Genomic_DNA"/>
</dbReference>
<dbReference type="HOGENOM" id="CLU_2479701_0_0_6"/>
<reference evidence="1 2" key="1">
    <citation type="journal article" date="2014" name="Genome Announc.">
        <title>Draft Genome Sequences of Marinobacter similis A3d10T and Marinobacter salarius R9SW1T.</title>
        <authorList>
            <person name="Ivanova E.P."/>
            <person name="Ng H.J."/>
            <person name="Webb H.K."/>
            <person name="Feng G."/>
            <person name="Oshima K."/>
            <person name="Hattori M."/>
            <person name="Ohkuma M."/>
            <person name="Sergeev A.F."/>
            <person name="Mikhailov V.V."/>
            <person name="Crawford R.J."/>
            <person name="Sawabe T."/>
        </authorList>
    </citation>
    <scope>NUCLEOTIDE SEQUENCE [LARGE SCALE GENOMIC DNA]</scope>
    <source>
        <strain evidence="1 2">A3d10</strain>
    </source>
</reference>
<dbReference type="RefSeq" id="WP_041342822.1">
    <property type="nucleotide sequence ID" value="NZ_CP007151.1"/>
</dbReference>
<name>W5YUU2_9GAMM</name>